<dbReference type="STRING" id="94237.ENSMMOP00000005144"/>
<evidence type="ECO:0000256" key="2">
    <source>
        <dbReference type="ARBA" id="ARBA00004496"/>
    </source>
</evidence>
<dbReference type="Pfam" id="PF09811">
    <property type="entry name" value="Yae1_N"/>
    <property type="match status" value="1"/>
</dbReference>
<organism evidence="6 7">
    <name type="scientific">Mola mola</name>
    <name type="common">Ocean sunfish</name>
    <name type="synonym">Tetraodon mola</name>
    <dbReference type="NCBI Taxonomy" id="94237"/>
    <lineage>
        <taxon>Eukaryota</taxon>
        <taxon>Metazoa</taxon>
        <taxon>Chordata</taxon>
        <taxon>Craniata</taxon>
        <taxon>Vertebrata</taxon>
        <taxon>Euteleostomi</taxon>
        <taxon>Actinopterygii</taxon>
        <taxon>Neopterygii</taxon>
        <taxon>Teleostei</taxon>
        <taxon>Neoteleostei</taxon>
        <taxon>Acanthomorphata</taxon>
        <taxon>Eupercaria</taxon>
        <taxon>Tetraodontiformes</taxon>
        <taxon>Molidae</taxon>
        <taxon>Mola</taxon>
    </lineage>
</organism>
<reference evidence="6" key="2">
    <citation type="submission" date="2025-09" db="UniProtKB">
        <authorList>
            <consortium name="Ensembl"/>
        </authorList>
    </citation>
    <scope>IDENTIFICATION</scope>
</reference>
<dbReference type="GO" id="GO:0005634">
    <property type="term" value="C:nucleus"/>
    <property type="evidence" value="ECO:0007669"/>
    <property type="project" value="UniProtKB-SubCell"/>
</dbReference>
<proteinExistence type="predicted"/>
<sequence length="246" mass="26754">MLFVLYIWESFFSLLLNLTFTSLKMSWVKVLSHNGEDVFDECADDISLLSREWTSIMKKRVRDGYVDGVDAGEEASLQVGFKLGFREGAAQTAAVGRLKGIVSALLCWSRIQHPESASPASVTELLQQIAQYESTVLDGIRKALENPPPSVSSVSESMEDLEVEQANSSCCGEGCKETASGCCRGGEKMDLDAPNKQQKSSSGSTGCASSSSEGLNCLLQRCMDLVSELGLPQELNDHIQELKNLK</sequence>
<dbReference type="InterPro" id="IPR019191">
    <property type="entry name" value="Essential_protein_Yae1_N"/>
</dbReference>
<dbReference type="GO" id="GO:0005737">
    <property type="term" value="C:cytoplasm"/>
    <property type="evidence" value="ECO:0007669"/>
    <property type="project" value="UniProtKB-SubCell"/>
</dbReference>
<keyword evidence="3" id="KW-0963">Cytoplasm</keyword>
<evidence type="ECO:0000259" key="5">
    <source>
        <dbReference type="Pfam" id="PF09811"/>
    </source>
</evidence>
<evidence type="ECO:0000313" key="6">
    <source>
        <dbReference type="Ensembl" id="ENSMMOP00000005144.1"/>
    </source>
</evidence>
<dbReference type="Proteomes" id="UP000261620">
    <property type="component" value="Unplaced"/>
</dbReference>
<keyword evidence="4" id="KW-0539">Nucleus</keyword>
<comment type="subcellular location">
    <subcellularLocation>
        <location evidence="2">Cytoplasm</location>
    </subcellularLocation>
    <subcellularLocation>
        <location evidence="1">Nucleus</location>
    </subcellularLocation>
</comment>
<name>A0A3Q3W924_MOLML</name>
<reference evidence="6" key="1">
    <citation type="submission" date="2025-08" db="UniProtKB">
        <authorList>
            <consortium name="Ensembl"/>
        </authorList>
    </citation>
    <scope>IDENTIFICATION</scope>
</reference>
<evidence type="ECO:0000256" key="4">
    <source>
        <dbReference type="ARBA" id="ARBA00023242"/>
    </source>
</evidence>
<dbReference type="AlphaFoldDB" id="A0A3Q3W924"/>
<dbReference type="PANTHER" id="PTHR18829">
    <property type="entry name" value="PROTEIN YAE1 HOMOLOG"/>
    <property type="match status" value="1"/>
</dbReference>
<dbReference type="InterPro" id="IPR038881">
    <property type="entry name" value="Yae1-like"/>
</dbReference>
<dbReference type="OMA" id="CSKRDEN"/>
<keyword evidence="7" id="KW-1185">Reference proteome</keyword>
<evidence type="ECO:0000313" key="7">
    <source>
        <dbReference type="Proteomes" id="UP000261620"/>
    </source>
</evidence>
<protein>
    <recommendedName>
        <fullName evidence="5">Essential protein Yae1 N-terminal domain-containing protein</fullName>
    </recommendedName>
</protein>
<accession>A0A3Q3W924</accession>
<feature type="domain" description="Essential protein Yae1 N-terminal" evidence="5">
    <location>
        <begin position="64"/>
        <end position="102"/>
    </location>
</feature>
<dbReference type="Ensembl" id="ENSMMOT00000005238.1">
    <property type="protein sequence ID" value="ENSMMOP00000005144.1"/>
    <property type="gene ID" value="ENSMMOG00000004097.1"/>
</dbReference>
<evidence type="ECO:0000256" key="3">
    <source>
        <dbReference type="ARBA" id="ARBA00022490"/>
    </source>
</evidence>
<dbReference type="PANTHER" id="PTHR18829:SF0">
    <property type="entry name" value="PROTEIN YAE1 HOMOLOG"/>
    <property type="match status" value="1"/>
</dbReference>
<evidence type="ECO:0000256" key="1">
    <source>
        <dbReference type="ARBA" id="ARBA00004123"/>
    </source>
</evidence>